<dbReference type="SUPFAM" id="SSF56235">
    <property type="entry name" value="N-terminal nucleophile aminohydrolases (Ntn hydrolases)"/>
    <property type="match status" value="1"/>
</dbReference>
<evidence type="ECO:0000256" key="3">
    <source>
        <dbReference type="ARBA" id="ARBA00022962"/>
    </source>
</evidence>
<evidence type="ECO:0000259" key="5">
    <source>
        <dbReference type="PROSITE" id="PS51278"/>
    </source>
</evidence>
<dbReference type="PANTHER" id="PTHR45937:SF1">
    <property type="entry name" value="ASPARAGINE SYNTHETASE DOMAIN-CONTAINING PROTEIN 1"/>
    <property type="match status" value="1"/>
</dbReference>
<sequence length="561" mass="60458">MCGIGLLALLGDARESEETARWNQLLSRALANRGPDLPMRSCASGGADGSTVTMHASVLHMRGREPSPQPARFLVSEELECTLCWNGEAYAYCDSPGSDSKGSDSNADVGVSVDQDMIELVDHHEEESDTRVVIDLLKGSLSGSMSAEKEHEAVSLALSCIHGEFAFILCVPRSNSTSIYFGRDCLGRRSLLVSRFDGVLALSSVSVDLSGTSAWTEIRPGTVFRIDMKSGEETEKPIPKMTNGCIPAMIPRQFSDDRIDEAARGLLLCLDKAVERRVAHPPSPKSQSTNDASVAVLFSGGIDSVVLAALSHRHVPVDQPIDLINVSFFNDPPDASSSKSPDRLAAILSYEEMTTRFPQRKWRFIAVDVVYSQVLENERHILDLIAPLDSTMDFNIGVAFWFASRGEGRLLGSSEVDAARREIEGKSRGGGSTNSSDQPLLRFANSNDSRGECAVEKVEKGDKRAPSSSHSIPDDNTGILSSAKILLSGVGADGKCCTLPLSTKTITSTCADRADGGIRSAQDDVPTRRVRAATRRIEDGGGKAMDAQPRPRRPVSVRPLP</sequence>
<dbReference type="Pfam" id="PF00733">
    <property type="entry name" value="Asn_synthase"/>
    <property type="match status" value="1"/>
</dbReference>
<evidence type="ECO:0000313" key="6">
    <source>
        <dbReference type="EMBL" id="EJK62125.1"/>
    </source>
</evidence>
<dbReference type="InterPro" id="IPR001962">
    <property type="entry name" value="Asn_synthase"/>
</dbReference>
<evidence type="ECO:0000256" key="2">
    <source>
        <dbReference type="ARBA" id="ARBA00022888"/>
    </source>
</evidence>
<dbReference type="InterPro" id="IPR029055">
    <property type="entry name" value="Ntn_hydrolases_N"/>
</dbReference>
<feature type="compositionally biased region" description="Polar residues" evidence="4">
    <location>
        <begin position="433"/>
        <end position="443"/>
    </location>
</feature>
<evidence type="ECO:0000313" key="7">
    <source>
        <dbReference type="Proteomes" id="UP000266841"/>
    </source>
</evidence>
<feature type="region of interest" description="Disordered" evidence="4">
    <location>
        <begin position="422"/>
        <end position="443"/>
    </location>
</feature>
<keyword evidence="3" id="KW-0315">Glutamine amidotransferase</keyword>
<dbReference type="PROSITE" id="PS51278">
    <property type="entry name" value="GATASE_TYPE_2"/>
    <property type="match status" value="1"/>
</dbReference>
<dbReference type="GO" id="GO:0006529">
    <property type="term" value="P:asparagine biosynthetic process"/>
    <property type="evidence" value="ECO:0007669"/>
    <property type="project" value="UniProtKB-KW"/>
</dbReference>
<comment type="caution">
    <text evidence="6">The sequence shown here is derived from an EMBL/GenBank/DDBJ whole genome shotgun (WGS) entry which is preliminary data.</text>
</comment>
<organism evidence="6 7">
    <name type="scientific">Thalassiosira oceanica</name>
    <name type="common">Marine diatom</name>
    <dbReference type="NCBI Taxonomy" id="159749"/>
    <lineage>
        <taxon>Eukaryota</taxon>
        <taxon>Sar</taxon>
        <taxon>Stramenopiles</taxon>
        <taxon>Ochrophyta</taxon>
        <taxon>Bacillariophyta</taxon>
        <taxon>Coscinodiscophyceae</taxon>
        <taxon>Thalassiosirophycidae</taxon>
        <taxon>Thalassiosirales</taxon>
        <taxon>Thalassiosiraceae</taxon>
        <taxon>Thalassiosira</taxon>
    </lineage>
</organism>
<name>K0SA62_THAOC</name>
<dbReference type="CDD" id="cd01991">
    <property type="entry name" value="Asn_synthase_B_C"/>
    <property type="match status" value="1"/>
</dbReference>
<keyword evidence="1" id="KW-0028">Amino-acid biosynthesis</keyword>
<dbReference type="EMBL" id="AGNL01019105">
    <property type="protein sequence ID" value="EJK62125.1"/>
    <property type="molecule type" value="Genomic_DNA"/>
</dbReference>
<dbReference type="Gene3D" id="3.40.50.620">
    <property type="entry name" value="HUPs"/>
    <property type="match status" value="1"/>
</dbReference>
<protein>
    <recommendedName>
        <fullName evidence="5">Glutamine amidotransferase type-2 domain-containing protein</fullName>
    </recommendedName>
</protein>
<feature type="domain" description="Glutamine amidotransferase type-2" evidence="5">
    <location>
        <begin position="2"/>
        <end position="229"/>
    </location>
</feature>
<feature type="region of interest" description="Disordered" evidence="4">
    <location>
        <begin position="535"/>
        <end position="561"/>
    </location>
</feature>
<dbReference type="InterPro" id="IPR017932">
    <property type="entry name" value="GATase_2_dom"/>
</dbReference>
<proteinExistence type="predicted"/>
<evidence type="ECO:0000256" key="1">
    <source>
        <dbReference type="ARBA" id="ARBA00022605"/>
    </source>
</evidence>
<gene>
    <name evidence="6" type="ORF">THAOC_17278</name>
</gene>
<keyword evidence="2" id="KW-0061">Asparagine biosynthesis</keyword>
<dbReference type="AlphaFoldDB" id="K0SA62"/>
<evidence type="ECO:0000256" key="4">
    <source>
        <dbReference type="SAM" id="MobiDB-lite"/>
    </source>
</evidence>
<reference evidence="6 7" key="1">
    <citation type="journal article" date="2012" name="Genome Biol.">
        <title>Genome and low-iron response of an oceanic diatom adapted to chronic iron limitation.</title>
        <authorList>
            <person name="Lommer M."/>
            <person name="Specht M."/>
            <person name="Roy A.S."/>
            <person name="Kraemer L."/>
            <person name="Andreson R."/>
            <person name="Gutowska M.A."/>
            <person name="Wolf J."/>
            <person name="Bergner S.V."/>
            <person name="Schilhabel M.B."/>
            <person name="Klostermeier U.C."/>
            <person name="Beiko R.G."/>
            <person name="Rosenstiel P."/>
            <person name="Hippler M."/>
            <person name="Laroche J."/>
        </authorList>
    </citation>
    <scope>NUCLEOTIDE SEQUENCE [LARGE SCALE GENOMIC DNA]</scope>
    <source>
        <strain evidence="6 7">CCMP1005</strain>
    </source>
</reference>
<dbReference type="OrthoDB" id="47104at2759"/>
<dbReference type="SUPFAM" id="SSF52402">
    <property type="entry name" value="Adenine nucleotide alpha hydrolases-like"/>
    <property type="match status" value="1"/>
</dbReference>
<dbReference type="GO" id="GO:0004066">
    <property type="term" value="F:asparagine synthase (glutamine-hydrolyzing) activity"/>
    <property type="evidence" value="ECO:0007669"/>
    <property type="project" value="InterPro"/>
</dbReference>
<dbReference type="InterPro" id="IPR051857">
    <property type="entry name" value="Asn_synthetase_domain"/>
</dbReference>
<accession>K0SA62</accession>
<feature type="region of interest" description="Disordered" evidence="4">
    <location>
        <begin position="457"/>
        <end position="476"/>
    </location>
</feature>
<dbReference type="eggNOG" id="KOG0573">
    <property type="taxonomic scope" value="Eukaryota"/>
</dbReference>
<dbReference type="Proteomes" id="UP000266841">
    <property type="component" value="Unassembled WGS sequence"/>
</dbReference>
<dbReference type="InterPro" id="IPR014729">
    <property type="entry name" value="Rossmann-like_a/b/a_fold"/>
</dbReference>
<dbReference type="PANTHER" id="PTHR45937">
    <property type="entry name" value="ASPARAGINE SYNTHETASE DOMAIN-CONTAINING PROTEIN 1"/>
    <property type="match status" value="1"/>
</dbReference>
<keyword evidence="7" id="KW-1185">Reference proteome</keyword>
<dbReference type="Gene3D" id="3.60.20.10">
    <property type="entry name" value="Glutamine Phosphoribosylpyrophosphate, subunit 1, domain 1"/>
    <property type="match status" value="1"/>
</dbReference>